<name>A0ABN9X0U6_9DINO</name>
<dbReference type="EMBL" id="CAUYUJ010019436">
    <property type="protein sequence ID" value="CAK0891164.1"/>
    <property type="molecule type" value="Genomic_DNA"/>
</dbReference>
<reference evidence="2" key="1">
    <citation type="submission" date="2023-10" db="EMBL/GenBank/DDBJ databases">
        <authorList>
            <person name="Chen Y."/>
            <person name="Shah S."/>
            <person name="Dougan E. K."/>
            <person name="Thang M."/>
            <person name="Chan C."/>
        </authorList>
    </citation>
    <scope>NUCLEOTIDE SEQUENCE [LARGE SCALE GENOMIC DNA]</scope>
</reference>
<dbReference type="SUPFAM" id="SSF56349">
    <property type="entry name" value="DNA breaking-rejoining enzymes"/>
    <property type="match status" value="1"/>
</dbReference>
<proteinExistence type="predicted"/>
<feature type="compositionally biased region" description="Basic and acidic residues" evidence="1">
    <location>
        <begin position="1077"/>
        <end position="1089"/>
    </location>
</feature>
<sequence length="1802" mass="200695">MLTWADLLGLARDLLPAAFHLRTSLAASTCPACPSLECPHVVLPACPGLQCGDCSCPEPAGLSGLGPLLWAGAGIALASALAGGFTGFLLGALVGAPCGGRWVCLTPDLQLQIHDLNDQRHKVFSRRAAFPANVAAASYVFDDDAVSAAQMEEFRGQARVQAAILGDGEFGDVEVHKWVVYQVDDEHFGKEVPEEVLADAQRFVSLGNLGVVDWLGAKRFVERVRDDKVDDWKEKRESSEGDSRILGLHRKRGKRNLALSDAVDLFTEETFDDWPFPPPRAAKEYLESIRDGPGSMVVYESEWRQDSGVGDGTAALHEHRNNTEVLRLAHQVDQLNIPNLACFEQLVRRQIQIEMAVERNAKHPDYAGLDLVMGGPTTESGAAASAGFRGWIYKKQGERAQTLKQSRLLREERLNEDKRYKSGKVLIVEALAFGGDSAARGDMARSSRFRRRQLRAWLLLALLDMFSSVGVSSSIGISESVKRLDHSTSSLPQLLLSRASQVRDDSEHVARRVKAHGPPPRDLDEDGALAELLASRDLYSQEPKNLAEYDISKLKICRSGTVAKDAKTLLPPETAGLIKHYKHCVERDAEQILEAQVAQDFPRPYWDPKLARDHDSLFELVGRLRDANLIGFRKKLKAKVGIFFVKKKDPAWIRLIIDARQANRCHKTPPKTRLGSVGGFCELDLSDTALRDLGGFGGIAEIWGGTSDVDDCFYQMLVEELGSWFGIDLPRAAGAWGVAQVYDDDLGRRVAVEPSEVVYPVFHGMAMGWAWALHFANEAVSYLASKSAVCPRSLVRERTPAPVLRAGQAVSGVYVDNFTTLAGDRETALDSVQRFRRAAEEAHIGTHVDSEVGVVFESLGVVFDGKRRCLRHVPRRAWRVYLATRALRRRRWIHGNVMEIWLGHVVNLFSLSRPALACLQAVYPFVAAARGRRVRLTPAIKNEMRLVQGLLFLSEYDLGADFSHEVYCSDSSSFGYALLSTTATSSELRDLTRYRERWRFKLVDTLPEVGLLRPEWVEYAGGRLAPGGSWEFPEGAYADVAVRGSRPCAIGPQTQYGRSLEAAAQERPFSRPRVGRRSRDPRPRPRQEEVEVPSAVPPIDRCWDDVRRWRHLRVGRWRWTEEHINVKEGRVSLFGLRRATRSRHNHGKRVASIGDNLVSICAFEKGRAKSWALNALARRAASYQIAARIRWHSRHVESKRNVADAAPFPVQETVALELFAGEAGLTCALRSRGLRVGPPFELERGARFDLTRKSTQSLIKSWILSGLIWYIHLGTPCTVWSVARRGVSNLGKAYAKEAVAVELALFTSEICVLASRCGVLWSLENPSSSGLWEFKPVVDLMGLPEVFKVSFHMCQYEVLHKKPTTVLTNLSVLGDMCIASLKGRSESWEQMDQVLSTSGMKILPRLSDGDVIQPSRERLRGVVKGAILKSPPERRTTSATTGYGLAATARSGPRRQKALRRQAVAARAAAPPDRFLQESTAGDKAKDIYRRELEKFYDWAEQQTRPVGSLSLATTMKEYFFSKFQEGYGPSVGRAVFFGYLLLKSNNYKQERERLSDVERAIAGWAKRSREVVKDPAPQEVLLDMGAWMLDNGRGESAACLALQLDDYGRPSESVELMVGNMLPPVPGVRGTASRDWGVVFAPAELGFVTKTGQVDDSVVLGSPSRPWAPKVAAALVQRAAQASGGRSRPADPRAPLFRSLTLAKYEHDFKAASKALDYTKLNVTPHTVRHTAPSHDIYHKHRNLEQVRRRGRWAAKKSVTRYERHAKLLKQYNKLDRVQISRMNRSAQSFPDKLLSYLKRR</sequence>
<dbReference type="Proteomes" id="UP001189429">
    <property type="component" value="Unassembled WGS sequence"/>
</dbReference>
<feature type="region of interest" description="Disordered" evidence="1">
    <location>
        <begin position="1055"/>
        <end position="1091"/>
    </location>
</feature>
<protein>
    <submittedName>
        <fullName evidence="2">Uncharacterized protein</fullName>
    </submittedName>
</protein>
<dbReference type="InterPro" id="IPR011010">
    <property type="entry name" value="DNA_brk_join_enz"/>
</dbReference>
<comment type="caution">
    <text evidence="2">The sequence shown here is derived from an EMBL/GenBank/DDBJ whole genome shotgun (WGS) entry which is preliminary data.</text>
</comment>
<gene>
    <name evidence="2" type="ORF">PCOR1329_LOCUS71180</name>
</gene>
<evidence type="ECO:0000313" key="3">
    <source>
        <dbReference type="Proteomes" id="UP001189429"/>
    </source>
</evidence>
<keyword evidence="3" id="KW-1185">Reference proteome</keyword>
<organism evidence="2 3">
    <name type="scientific">Prorocentrum cordatum</name>
    <dbReference type="NCBI Taxonomy" id="2364126"/>
    <lineage>
        <taxon>Eukaryota</taxon>
        <taxon>Sar</taxon>
        <taxon>Alveolata</taxon>
        <taxon>Dinophyceae</taxon>
        <taxon>Prorocentrales</taxon>
        <taxon>Prorocentraceae</taxon>
        <taxon>Prorocentrum</taxon>
    </lineage>
</organism>
<evidence type="ECO:0000313" key="2">
    <source>
        <dbReference type="EMBL" id="CAK0891164.1"/>
    </source>
</evidence>
<accession>A0ABN9X0U6</accession>
<evidence type="ECO:0000256" key="1">
    <source>
        <dbReference type="SAM" id="MobiDB-lite"/>
    </source>
</evidence>